<reference evidence="1 2" key="2">
    <citation type="journal article" date="2012" name="Proc. Natl. Acad. Sci. U.S.A.">
        <title>Antigenic diversity is generated by distinct evolutionary mechanisms in African trypanosome species.</title>
        <authorList>
            <person name="Jackson A.P."/>
            <person name="Berry A."/>
            <person name="Aslett M."/>
            <person name="Allison H.C."/>
            <person name="Burton P."/>
            <person name="Vavrova-Anderson J."/>
            <person name="Brown R."/>
            <person name="Browne H."/>
            <person name="Corton N."/>
            <person name="Hauser H."/>
            <person name="Gamble J."/>
            <person name="Gilderthorp R."/>
            <person name="Marcello L."/>
            <person name="McQuillan J."/>
            <person name="Otto T.D."/>
            <person name="Quail M.A."/>
            <person name="Sanders M.J."/>
            <person name="van Tonder A."/>
            <person name="Ginger M.L."/>
            <person name="Field M.C."/>
            <person name="Barry J.D."/>
            <person name="Hertz-Fowler C."/>
            <person name="Berriman M."/>
        </authorList>
    </citation>
    <scope>NUCLEOTIDE SEQUENCE [LARGE SCALE GENOMIC DNA]</scope>
    <source>
        <strain evidence="1 2">IL3000</strain>
    </source>
</reference>
<proteinExistence type="predicted"/>
<gene>
    <name evidence="1" type="ORF">TCIL3000_0_11090</name>
</gene>
<dbReference type="EMBL" id="CAEQ01002184">
    <property type="protein sequence ID" value="CCD16158.1"/>
    <property type="molecule type" value="Genomic_DNA"/>
</dbReference>
<evidence type="ECO:0000313" key="1">
    <source>
        <dbReference type="EMBL" id="CCD16158.1"/>
    </source>
</evidence>
<accession>F9WFT0</accession>
<comment type="caution">
    <text evidence="1">The sequence shown here is derived from an EMBL/GenBank/DDBJ whole genome shotgun (WGS) entry which is preliminary data.</text>
</comment>
<dbReference type="AlphaFoldDB" id="F9WFT0"/>
<keyword evidence="2" id="KW-1185">Reference proteome</keyword>
<organism evidence="1 2">
    <name type="scientific">Trypanosoma congolense (strain IL3000)</name>
    <dbReference type="NCBI Taxonomy" id="1068625"/>
    <lineage>
        <taxon>Eukaryota</taxon>
        <taxon>Discoba</taxon>
        <taxon>Euglenozoa</taxon>
        <taxon>Kinetoplastea</taxon>
        <taxon>Metakinetoplastina</taxon>
        <taxon>Trypanosomatida</taxon>
        <taxon>Trypanosomatidae</taxon>
        <taxon>Trypanosoma</taxon>
        <taxon>Nannomonas</taxon>
    </lineage>
</organism>
<sequence length="147" mass="16848">MPKHTCRGDGTTPLPWWGPPRPLVGTPGRGTHSLRIRNSTLGGLIKKRGRGLSKIISPGFHSPLVFLLFFSKTPLFERISGFGKIPFFWQIFFLPNFPFLPNSPFCQFPFFAKSPFLPNSLFCQIFFFAKFSLFCQIPFFCQNSPFY</sequence>
<protein>
    <submittedName>
        <fullName evidence="1">Uncharacterized protein</fullName>
    </submittedName>
</protein>
<dbReference type="Proteomes" id="UP000000702">
    <property type="component" value="Unassembled WGS sequence"/>
</dbReference>
<evidence type="ECO:0000313" key="2">
    <source>
        <dbReference type="Proteomes" id="UP000000702"/>
    </source>
</evidence>
<reference evidence="2" key="1">
    <citation type="submission" date="2011-07" db="EMBL/GenBank/DDBJ databases">
        <title>Divergent evolution of antigenic variation in African trypanosomes.</title>
        <authorList>
            <person name="Jackson A.P."/>
            <person name="Berry A."/>
            <person name="Allison H.C."/>
            <person name="Burton P."/>
            <person name="Anderson J."/>
            <person name="Aslett M."/>
            <person name="Brown R."/>
            <person name="Corton N."/>
            <person name="Harris D."/>
            <person name="Hauser H."/>
            <person name="Gamble J."/>
            <person name="Gilderthorp R."/>
            <person name="McQuillan J."/>
            <person name="Quail M.A."/>
            <person name="Sanders M."/>
            <person name="Van Tonder A."/>
            <person name="Ginger M.L."/>
            <person name="Donelson J.E."/>
            <person name="Field M.C."/>
            <person name="Barry J.D."/>
            <person name="Berriman M."/>
            <person name="Hertz-Fowler C."/>
        </authorList>
    </citation>
    <scope>NUCLEOTIDE SEQUENCE [LARGE SCALE GENOMIC DNA]</scope>
    <source>
        <strain evidence="2">IL3000</strain>
    </source>
</reference>
<name>F9WFT0_TRYCI</name>